<dbReference type="AlphaFoldDB" id="V6EWT1"/>
<dbReference type="Pfam" id="PF07433">
    <property type="entry name" value="DUF1513"/>
    <property type="match status" value="1"/>
</dbReference>
<evidence type="ECO:0000313" key="2">
    <source>
        <dbReference type="Proteomes" id="UP000018922"/>
    </source>
</evidence>
<protein>
    <recommendedName>
        <fullName evidence="3">Twin-arginine translocation pathway signal</fullName>
    </recommendedName>
</protein>
<dbReference type="InterPro" id="IPR008311">
    <property type="entry name" value="UCP028101"/>
</dbReference>
<dbReference type="Proteomes" id="UP000018922">
    <property type="component" value="Chromosome I"/>
</dbReference>
<sequence>MDSMVIDRRAFLAAIAAFGLMGKSAARADGRRSLWLAANLAPGRQYGLGAFDSGGHMEFEVALPGRGHGIALAPDGKLAVAVARRPGTFAGVIDLASGEATHWLEAPTGRHFHGHGAFSGDGRRFFSAENDYAEATGVIGIWDVGDTWRRVGEMPSHGIEPHDIRMLTDGHTLVVANGGIITHPDSGRARLNLERMDPSLVYLDSRDGGLLGQWRLPARWKLLSMRHFAVNDQGDVAIGMQYQDDDTTAPIIALHRFGQPIRLLDLPAPLPATVRNYCGSVAMSADGRYFAASCPQASLVTLWETTSARFLGTVAVADGCGVAAGGDGDSVLMTSGRRGAWLWSAQTGTVEITGAYVRDRSWDNHAVRLLL</sequence>
<dbReference type="STRING" id="1430440.MGMSRv2__0429"/>
<evidence type="ECO:0000313" key="1">
    <source>
        <dbReference type="EMBL" id="CDK97644.1"/>
    </source>
</evidence>
<dbReference type="Gene3D" id="2.130.10.10">
    <property type="entry name" value="YVTN repeat-like/Quinoprotein amine dehydrogenase"/>
    <property type="match status" value="1"/>
</dbReference>
<dbReference type="SUPFAM" id="SSF50969">
    <property type="entry name" value="YVTN repeat-like/Quinoprotein amine dehydrogenase"/>
    <property type="match status" value="1"/>
</dbReference>
<dbReference type="eggNOG" id="COG3490">
    <property type="taxonomic scope" value="Bacteria"/>
</dbReference>
<accession>V6EWT1</accession>
<dbReference type="HOGENOM" id="CLU_047398_0_0_5"/>
<organism evidence="1 2">
    <name type="scientific">Magnetospirillum gryphiswaldense (strain DSM 6361 / JCM 21280 / NBRC 15271 / MSR-1)</name>
    <dbReference type="NCBI Taxonomy" id="431944"/>
    <lineage>
        <taxon>Bacteria</taxon>
        <taxon>Pseudomonadati</taxon>
        <taxon>Pseudomonadota</taxon>
        <taxon>Alphaproteobacteria</taxon>
        <taxon>Rhodospirillales</taxon>
        <taxon>Rhodospirillaceae</taxon>
        <taxon>Magnetospirillum</taxon>
    </lineage>
</organism>
<reference evidence="1 2" key="1">
    <citation type="journal article" date="2014" name="Genome Announc.">
        <title>Complete genome sequence of Magnetospirillum gryphiswaldense MSR-1.</title>
        <authorList>
            <person name="Wang X."/>
            <person name="Wang Q."/>
            <person name="Zhang W."/>
            <person name="Wang Y."/>
            <person name="Li L."/>
            <person name="Wen T."/>
            <person name="Zhang T."/>
            <person name="Zhang Y."/>
            <person name="Xu J."/>
            <person name="Hu J."/>
            <person name="Li S."/>
            <person name="Liu L."/>
            <person name="Liu J."/>
            <person name="Jiang W."/>
            <person name="Tian J."/>
            <person name="Li Y."/>
            <person name="Schuler D."/>
            <person name="Wang L."/>
            <person name="Li J."/>
        </authorList>
    </citation>
    <scope>NUCLEOTIDE SEQUENCE [LARGE SCALE GENOMIC DNA]</scope>
    <source>
        <strain evidence="2">DSM 6361 / JCM 21280 / NBRC 15271 / MSR-1</strain>
    </source>
</reference>
<dbReference type="KEGG" id="mgy:MGMSRv2__0429"/>
<dbReference type="EMBL" id="HG794546">
    <property type="protein sequence ID" value="CDK97644.1"/>
    <property type="molecule type" value="Genomic_DNA"/>
</dbReference>
<dbReference type="PIRSF" id="PIRSF028101">
    <property type="entry name" value="UCP028101"/>
    <property type="match status" value="1"/>
</dbReference>
<gene>
    <name evidence="1" type="ordered locus">MGMSRv2__0429</name>
</gene>
<dbReference type="InterPro" id="IPR011044">
    <property type="entry name" value="Quino_amine_DH_bsu"/>
</dbReference>
<keyword evidence="2" id="KW-1185">Reference proteome</keyword>
<evidence type="ECO:0008006" key="3">
    <source>
        <dbReference type="Google" id="ProtNLM"/>
    </source>
</evidence>
<proteinExistence type="predicted"/>
<dbReference type="InterPro" id="IPR015943">
    <property type="entry name" value="WD40/YVTN_repeat-like_dom_sf"/>
</dbReference>
<name>V6EWT1_MAGGM</name>